<dbReference type="SUPFAM" id="SSF56801">
    <property type="entry name" value="Acetyl-CoA synthetase-like"/>
    <property type="match status" value="1"/>
</dbReference>
<protein>
    <submittedName>
        <fullName evidence="5">D-alanine--D-alanyl carrier protein ligase</fullName>
    </submittedName>
</protein>
<dbReference type="CDD" id="cd05930">
    <property type="entry name" value="A_NRPS"/>
    <property type="match status" value="1"/>
</dbReference>
<dbReference type="Gene3D" id="1.10.1200.10">
    <property type="entry name" value="ACP-like"/>
    <property type="match status" value="1"/>
</dbReference>
<keyword evidence="2" id="KW-0596">Phosphopantetheine</keyword>
<dbReference type="InterPro" id="IPR001242">
    <property type="entry name" value="Condensation_dom"/>
</dbReference>
<dbReference type="PROSITE" id="PS50075">
    <property type="entry name" value="CARRIER"/>
    <property type="match status" value="1"/>
</dbReference>
<sequence>MSQTLPQGFSTDDLQLLAYLLEEAGIEHVVPNQIRPRPANLPVPLSFAQERLWFIDQLEPGNPAYNILFAVQIDGPLHVEYLQQSFNAVIARHESLRTSFPVLNDQPIQAIADNHDFDLTTVDLRYLTPIEQVSTIKQLSIEQRSIIEQQLLIDSAHRFDLAQGPLLYGRLLWLAEQQYVLILNLHHAIFDGWSLAIFIEELRHCYSALLAGQALDLAPAALQYADFSYWQREYLQGEVLAEQLAFWQNQFAGRLPTLALPTDRPRPKHETGRGAALPFSIDQGLTEQLQHLAQREHATMFMLLLAAFQLVLARYSQQQEFVVGSPIANRDRVEIEHLIGFFVNMLLLRCDVQLHLSFREFLVQVRETTLEAYAHQDLPFEQLVEVLQPDRGAGYGSLFQVMFVLQNTPKVNYEIADLKLHFLDTEAHSTKYDLTMTLIETVTGLEGWFEFNTDLYDQATIQRMLGHYQQVLRVSAAAPDQALSTISLFDEQAQTALFNLSNQTQHDFGAATFLERFAKQVAATPDAIAVRDTHQQYSYQALQQRAMALAAQLQQHGVMQETLVPILLPRTSDFVVAVLGVFYAGAAYLPLDPAWPSQRSAQILQGLAIPALVCEPDLAYWFAEHVQPLLVLHNQPQLIEISSLTSDPSPTTADEGSISSPLQLAYTLFTSGSTGTPKGVMIDQAGMLNHLLVMNQVLELQAHDVVAQTASQCFDISVWQMLAGLLVGATVAIIDDQTMRDPLALAQSLAEQQVTIFEPVPSLLQALLETLQSPAEQAFLDSLRWVLPTGEALQPVQARQWFANYPQIPLLNAYGPAECADDVTLQRLDTAATEGHSTMPIGKPVANMQVFVLDANWQLLPLGAVGELYIGGVGVGRGYLNDPARTASAFVPNPFADNGSRLYRTGDLVRQTADGVLHFIGRADQQVKVRGYRIELGEIEAVLAELSCLREAAVHPWQQQLVAYVVPAIDNPELTSLVQTALQQRLPSYMLPNQYVVLEQLPRNRNGKLDRQQLPAPNLANCGFQTRLVEPRTQTEADLATIWASILKLDVISIDANFFSSGGHSLLATRVMLRTRQHYSRDLPLRMIFEAPTIREFAALLEQHQATSALPSLLVPIKPQGSRAPLMCVHAIAGTVGCYSELAATLDPEQPLYALQAPGIDGGTTHTTVEAIAQAYCQVLRQLQPHGPYRLAGWSFGGLVALEMARQLQLTGEQVSMLSLIDSFLAEPPADPFPLIQSFAADLFADVDPLAAQQIAWPAIGALPKEQQLAALYQQAQQARLIDADLPFDLTQRLYAVFTNHAQAIQNYQPATYLGAVQLLQAQANSAAAQRWQAVIPHLHVQVIGGDHISILRQPYVQVLANAIEQRA</sequence>
<dbReference type="Pfam" id="PF00550">
    <property type="entry name" value="PP-binding"/>
    <property type="match status" value="1"/>
</dbReference>
<comment type="cofactor">
    <cofactor evidence="1">
        <name>pantetheine 4'-phosphate</name>
        <dbReference type="ChEBI" id="CHEBI:47942"/>
    </cofactor>
</comment>
<feature type="domain" description="Carrier" evidence="4">
    <location>
        <begin position="1030"/>
        <end position="1105"/>
    </location>
</feature>
<accession>A0ABP9X795</accession>
<dbReference type="Pfam" id="PF00668">
    <property type="entry name" value="Condensation"/>
    <property type="match status" value="1"/>
</dbReference>
<keyword evidence="5" id="KW-0436">Ligase</keyword>
<dbReference type="SMART" id="SM00824">
    <property type="entry name" value="PKS_TE"/>
    <property type="match status" value="1"/>
</dbReference>
<dbReference type="SUPFAM" id="SSF52777">
    <property type="entry name" value="CoA-dependent acyltransferases"/>
    <property type="match status" value="2"/>
</dbReference>
<dbReference type="InterPro" id="IPR023213">
    <property type="entry name" value="CAT-like_dom_sf"/>
</dbReference>
<dbReference type="PANTHER" id="PTHR45527">
    <property type="entry name" value="NONRIBOSOMAL PEPTIDE SYNTHETASE"/>
    <property type="match status" value="1"/>
</dbReference>
<dbReference type="NCBIfam" id="TIGR01733">
    <property type="entry name" value="AA-adenyl-dom"/>
    <property type="match status" value="1"/>
</dbReference>
<dbReference type="Pfam" id="PF00975">
    <property type="entry name" value="Thioesterase"/>
    <property type="match status" value="1"/>
</dbReference>
<dbReference type="InterPro" id="IPR010071">
    <property type="entry name" value="AA_adenyl_dom"/>
</dbReference>
<dbReference type="PANTHER" id="PTHR45527:SF1">
    <property type="entry name" value="FATTY ACID SYNTHASE"/>
    <property type="match status" value="1"/>
</dbReference>
<evidence type="ECO:0000256" key="3">
    <source>
        <dbReference type="ARBA" id="ARBA00022553"/>
    </source>
</evidence>
<dbReference type="InterPro" id="IPR029058">
    <property type="entry name" value="AB_hydrolase_fold"/>
</dbReference>
<dbReference type="InterPro" id="IPR009081">
    <property type="entry name" value="PP-bd_ACP"/>
</dbReference>
<evidence type="ECO:0000259" key="4">
    <source>
        <dbReference type="PROSITE" id="PS50075"/>
    </source>
</evidence>
<dbReference type="Gene3D" id="3.40.50.980">
    <property type="match status" value="2"/>
</dbReference>
<dbReference type="Gene3D" id="3.30.559.10">
    <property type="entry name" value="Chloramphenicol acetyltransferase-like domain"/>
    <property type="match status" value="1"/>
</dbReference>
<keyword evidence="6" id="KW-1185">Reference proteome</keyword>
<dbReference type="InterPro" id="IPR036736">
    <property type="entry name" value="ACP-like_sf"/>
</dbReference>
<dbReference type="GO" id="GO:0016874">
    <property type="term" value="F:ligase activity"/>
    <property type="evidence" value="ECO:0007669"/>
    <property type="project" value="UniProtKB-KW"/>
</dbReference>
<evidence type="ECO:0000256" key="2">
    <source>
        <dbReference type="ARBA" id="ARBA00022450"/>
    </source>
</evidence>
<dbReference type="Gene3D" id="2.30.38.10">
    <property type="entry name" value="Luciferase, Domain 3"/>
    <property type="match status" value="1"/>
</dbReference>
<dbReference type="EMBL" id="BAABRU010000040">
    <property type="protein sequence ID" value="GAA5531269.1"/>
    <property type="molecule type" value="Genomic_DNA"/>
</dbReference>
<reference evidence="5 6" key="1">
    <citation type="submission" date="2024-02" db="EMBL/GenBank/DDBJ databases">
        <title>Herpetosiphon gulosus NBRC 112829.</title>
        <authorList>
            <person name="Ichikawa N."/>
            <person name="Katano-Makiyama Y."/>
            <person name="Hidaka K."/>
        </authorList>
    </citation>
    <scope>NUCLEOTIDE SEQUENCE [LARGE SCALE GENOMIC DNA]</scope>
    <source>
        <strain evidence="5 6">NBRC 112829</strain>
    </source>
</reference>
<evidence type="ECO:0000313" key="6">
    <source>
        <dbReference type="Proteomes" id="UP001428290"/>
    </source>
</evidence>
<proteinExistence type="predicted"/>
<dbReference type="Pfam" id="PF13193">
    <property type="entry name" value="AMP-binding_C"/>
    <property type="match status" value="1"/>
</dbReference>
<dbReference type="InterPro" id="IPR045851">
    <property type="entry name" value="AMP-bd_C_sf"/>
</dbReference>
<dbReference type="RefSeq" id="WP_345724839.1">
    <property type="nucleotide sequence ID" value="NZ_BAABRU010000040.1"/>
</dbReference>
<gene>
    <name evidence="5" type="primary">dltA_4</name>
    <name evidence="5" type="ORF">Hgul01_05094</name>
</gene>
<dbReference type="InterPro" id="IPR000873">
    <property type="entry name" value="AMP-dep_synth/lig_dom"/>
</dbReference>
<dbReference type="Gene3D" id="3.40.50.1820">
    <property type="entry name" value="alpha/beta hydrolase"/>
    <property type="match status" value="1"/>
</dbReference>
<comment type="caution">
    <text evidence="5">The sequence shown here is derived from an EMBL/GenBank/DDBJ whole genome shotgun (WGS) entry which is preliminary data.</text>
</comment>
<name>A0ABP9X795_9CHLR</name>
<dbReference type="SUPFAM" id="SSF47336">
    <property type="entry name" value="ACP-like"/>
    <property type="match status" value="1"/>
</dbReference>
<keyword evidence="3" id="KW-0597">Phosphoprotein</keyword>
<dbReference type="Gene3D" id="3.30.300.30">
    <property type="match status" value="1"/>
</dbReference>
<dbReference type="InterPro" id="IPR020806">
    <property type="entry name" value="PKS_PP-bd"/>
</dbReference>
<dbReference type="SUPFAM" id="SSF53474">
    <property type="entry name" value="alpha/beta-Hydrolases"/>
    <property type="match status" value="1"/>
</dbReference>
<dbReference type="InterPro" id="IPR001031">
    <property type="entry name" value="Thioesterase"/>
</dbReference>
<evidence type="ECO:0000256" key="1">
    <source>
        <dbReference type="ARBA" id="ARBA00001957"/>
    </source>
</evidence>
<evidence type="ECO:0000313" key="5">
    <source>
        <dbReference type="EMBL" id="GAA5531269.1"/>
    </source>
</evidence>
<dbReference type="SMART" id="SM00823">
    <property type="entry name" value="PKS_PP"/>
    <property type="match status" value="1"/>
</dbReference>
<dbReference type="Gene3D" id="3.30.559.30">
    <property type="entry name" value="Nonribosomal peptide synthetase, condensation domain"/>
    <property type="match status" value="1"/>
</dbReference>
<dbReference type="Pfam" id="PF00501">
    <property type="entry name" value="AMP-binding"/>
    <property type="match status" value="1"/>
</dbReference>
<dbReference type="Proteomes" id="UP001428290">
    <property type="component" value="Unassembled WGS sequence"/>
</dbReference>
<dbReference type="InterPro" id="IPR025110">
    <property type="entry name" value="AMP-bd_C"/>
</dbReference>
<dbReference type="CDD" id="cd19531">
    <property type="entry name" value="LCL_NRPS-like"/>
    <property type="match status" value="1"/>
</dbReference>
<organism evidence="5 6">
    <name type="scientific">Herpetosiphon gulosus</name>
    <dbReference type="NCBI Taxonomy" id="1973496"/>
    <lineage>
        <taxon>Bacteria</taxon>
        <taxon>Bacillati</taxon>
        <taxon>Chloroflexota</taxon>
        <taxon>Chloroflexia</taxon>
        <taxon>Herpetosiphonales</taxon>
        <taxon>Herpetosiphonaceae</taxon>
        <taxon>Herpetosiphon</taxon>
    </lineage>
</organism>
<dbReference type="InterPro" id="IPR020802">
    <property type="entry name" value="TesA-like"/>
</dbReference>